<name>W6TKA7_9SPIR</name>
<protein>
    <submittedName>
        <fullName evidence="2">Uncharacterized protein</fullName>
    </submittedName>
</protein>
<dbReference type="Proteomes" id="UP000019148">
    <property type="component" value="Unassembled WGS sequence"/>
</dbReference>
<evidence type="ECO:0000256" key="1">
    <source>
        <dbReference type="SAM" id="MobiDB-lite"/>
    </source>
</evidence>
<dbReference type="PATRIC" id="fig|1432657.3.peg.1377"/>
<feature type="compositionally biased region" description="Acidic residues" evidence="1">
    <location>
        <begin position="1"/>
        <end position="12"/>
    </location>
</feature>
<feature type="region of interest" description="Disordered" evidence="1">
    <location>
        <begin position="1"/>
        <end position="76"/>
    </location>
</feature>
<gene>
    <name evidence="2" type="ORF">BDCR2A_01413</name>
</gene>
<comment type="caution">
    <text evidence="2">The sequence shown here is derived from an EMBL/GenBank/DDBJ whole genome shotgun (WGS) entry which is preliminary data.</text>
</comment>
<evidence type="ECO:0000313" key="3">
    <source>
        <dbReference type="Proteomes" id="UP000019148"/>
    </source>
</evidence>
<evidence type="ECO:0000313" key="2">
    <source>
        <dbReference type="EMBL" id="ETZ17669.1"/>
    </source>
</evidence>
<feature type="compositionally biased region" description="Polar residues" evidence="1">
    <location>
        <begin position="30"/>
        <end position="39"/>
    </location>
</feature>
<dbReference type="RefSeq" id="WP_038367516.1">
    <property type="nucleotide sequence ID" value="NZ_AZIT01000015.1"/>
</dbReference>
<accession>W6TKA7</accession>
<proteinExistence type="predicted"/>
<feature type="compositionally biased region" description="Low complexity" evidence="1">
    <location>
        <begin position="57"/>
        <end position="76"/>
    </location>
</feature>
<sequence>MNLQEEGELETALEERESLDLVTDAPSSDDLVSTVSNEPSELVDSELISSDDDSDSTDSGSSDSNDSNSDDVTNVTSDILDEEENYCNLSIIFLRTKVSFLILRLMQIYQVFL</sequence>
<organism evidence="2 3">
    <name type="scientific">Borrelia duttonii CR2A</name>
    <dbReference type="NCBI Taxonomy" id="1432657"/>
    <lineage>
        <taxon>Bacteria</taxon>
        <taxon>Pseudomonadati</taxon>
        <taxon>Spirochaetota</taxon>
        <taxon>Spirochaetia</taxon>
        <taxon>Spirochaetales</taxon>
        <taxon>Borreliaceae</taxon>
        <taxon>Borrelia</taxon>
    </lineage>
</organism>
<reference evidence="2 3" key="1">
    <citation type="submission" date="2013-12" db="EMBL/GenBank/DDBJ databases">
        <title>Comparative genomics of relapsing fever spirochetes.</title>
        <authorList>
            <person name="Schwan T.G."/>
            <person name="Raffel S.J."/>
            <person name="Porcella S.F."/>
        </authorList>
    </citation>
    <scope>NUCLEOTIDE SEQUENCE [LARGE SCALE GENOMIC DNA]</scope>
    <source>
        <strain evidence="2 3">CR2A</strain>
    </source>
</reference>
<dbReference type="AlphaFoldDB" id="W6TKA7"/>
<feature type="compositionally biased region" description="Acidic residues" evidence="1">
    <location>
        <begin position="41"/>
        <end position="56"/>
    </location>
</feature>
<dbReference type="EMBL" id="AZIT01000015">
    <property type="protein sequence ID" value="ETZ17669.1"/>
    <property type="molecule type" value="Genomic_DNA"/>
</dbReference>